<dbReference type="AlphaFoldDB" id="A0A2C6DI83"/>
<protein>
    <recommendedName>
        <fullName evidence="6">Lipoprotein</fullName>
    </recommendedName>
</protein>
<feature type="signal peptide" evidence="1">
    <location>
        <begin position="1"/>
        <end position="20"/>
    </location>
</feature>
<keyword evidence="1" id="KW-0732">Signal</keyword>
<dbReference type="Proteomes" id="UP000224974">
    <property type="component" value="Unassembled WGS sequence"/>
</dbReference>
<evidence type="ECO:0000256" key="1">
    <source>
        <dbReference type="SAM" id="SignalP"/>
    </source>
</evidence>
<feature type="chain" id="PRO_5036036597" description="Lipoprotein" evidence="1">
    <location>
        <begin position="21"/>
        <end position="203"/>
    </location>
</feature>
<accession>A0A2C6DI83</accession>
<keyword evidence="4" id="KW-1185">Reference proteome</keyword>
<evidence type="ECO:0000313" key="2">
    <source>
        <dbReference type="EMBL" id="PHI30916.1"/>
    </source>
</evidence>
<dbReference type="Proteomes" id="UP000373449">
    <property type="component" value="Unassembled WGS sequence"/>
</dbReference>
<sequence>MRFITSLLLSTVLFSPNLMADDFILIPGIQAGPVTATTTEAELISLLGAEQVKRDVMALGEGEEAEVTSLFPGNKEKELQILWDIPFTKPLVVNVIGTAWKTKEGVMLGISLKDLEKINQSSFELSGYGWDYEGSVLNYGSGLLSKYDNTLLVRFNDADAAQRVSESEFATILGDNSFSSDNQILQKMNPIITDMNISFTQPE</sequence>
<evidence type="ECO:0000313" key="4">
    <source>
        <dbReference type="Proteomes" id="UP000224974"/>
    </source>
</evidence>
<evidence type="ECO:0008006" key="6">
    <source>
        <dbReference type="Google" id="ProtNLM"/>
    </source>
</evidence>
<dbReference type="RefSeq" id="WP_029095985.1">
    <property type="nucleotide sequence ID" value="NZ_CAADJA010000002.1"/>
</dbReference>
<evidence type="ECO:0000313" key="5">
    <source>
        <dbReference type="Proteomes" id="UP000373449"/>
    </source>
</evidence>
<gene>
    <name evidence="2" type="ORF">CRN84_17015</name>
    <name evidence="3" type="ORF">NCTC12282_04725</name>
</gene>
<dbReference type="EMBL" id="PDDX01000001">
    <property type="protein sequence ID" value="PHI30916.1"/>
    <property type="molecule type" value="Genomic_DNA"/>
</dbReference>
<proteinExistence type="predicted"/>
<dbReference type="EMBL" id="CAADJA010000002">
    <property type="protein sequence ID" value="VFS50865.1"/>
    <property type="molecule type" value="Genomic_DNA"/>
</dbReference>
<dbReference type="OrthoDB" id="1144014at2"/>
<reference evidence="3 5" key="3">
    <citation type="submission" date="2019-03" db="EMBL/GenBank/DDBJ databases">
        <authorList>
            <consortium name="Pathogen Informatics"/>
        </authorList>
    </citation>
    <scope>NUCLEOTIDE SEQUENCE [LARGE SCALE GENOMIC DNA]</scope>
    <source>
        <strain evidence="3 5">NCTC12282</strain>
    </source>
</reference>
<evidence type="ECO:0000313" key="3">
    <source>
        <dbReference type="EMBL" id="VFS50865.1"/>
    </source>
</evidence>
<organism evidence="2 4">
    <name type="scientific">Budvicia aquatica</name>
    <dbReference type="NCBI Taxonomy" id="82979"/>
    <lineage>
        <taxon>Bacteria</taxon>
        <taxon>Pseudomonadati</taxon>
        <taxon>Pseudomonadota</taxon>
        <taxon>Gammaproteobacteria</taxon>
        <taxon>Enterobacterales</taxon>
        <taxon>Budviciaceae</taxon>
        <taxon>Budvicia</taxon>
    </lineage>
</organism>
<reference evidence="4" key="1">
    <citation type="submission" date="2017-09" db="EMBL/GenBank/DDBJ databases">
        <title>FDA dAtabase for Regulatory Grade micrObial Sequences (FDA-ARGOS): Supporting development and validation of Infectious Disease Dx tests.</title>
        <authorList>
            <person name="Minogue T."/>
            <person name="Wolcott M."/>
            <person name="Wasieloski L."/>
            <person name="Aguilar W."/>
            <person name="Moore D."/>
            <person name="Tallon L."/>
            <person name="Sadzewicz L."/>
            <person name="Ott S."/>
            <person name="Zhao X."/>
            <person name="Nagaraj S."/>
            <person name="Vavikolanu K."/>
            <person name="Aluvathingal J."/>
            <person name="Nadendla S."/>
            <person name="Sichtig H."/>
        </authorList>
    </citation>
    <scope>NUCLEOTIDE SEQUENCE [LARGE SCALE GENOMIC DNA]</scope>
    <source>
        <strain evidence="4">FDAARGOS_387</strain>
    </source>
</reference>
<reference evidence="2" key="2">
    <citation type="submission" date="2017-09" db="EMBL/GenBank/DDBJ databases">
        <title>FDA dAtabase for Regulatory Grade micrObial Sequences (FDA-ARGOS): Supporting development and validation of Infectious Disease Dx tests.</title>
        <authorList>
            <person name="Minogue T."/>
            <person name="Wolcott M."/>
            <person name="Wasieloski L."/>
            <person name="Aguilar W."/>
            <person name="Moore D."/>
            <person name="Tallon L.J."/>
            <person name="Sadzewicz L."/>
            <person name="Ott S."/>
            <person name="Zhao X."/>
            <person name="Nagaraj S."/>
            <person name="Vavikolanu K."/>
            <person name="Aluvathingal J."/>
            <person name="Nadendla S."/>
            <person name="Sichtig H."/>
        </authorList>
    </citation>
    <scope>NUCLEOTIDE SEQUENCE</scope>
    <source>
        <strain evidence="2">FDAARGOS_387</strain>
    </source>
</reference>
<name>A0A2C6DI83_9GAMM</name>